<reference evidence="1" key="1">
    <citation type="submission" date="2019-12" db="EMBL/GenBank/DDBJ databases">
        <title>Genome sequencing and annotation of Brassica cretica.</title>
        <authorList>
            <person name="Studholme D.J."/>
            <person name="Sarris P.F."/>
        </authorList>
    </citation>
    <scope>NUCLEOTIDE SEQUENCE</scope>
    <source>
        <strain evidence="1">PFS-102/07</strain>
        <tissue evidence="1">Leaf</tissue>
    </source>
</reference>
<dbReference type="AlphaFoldDB" id="A0A8S9GRE2"/>
<protein>
    <submittedName>
        <fullName evidence="1">Uncharacterized protein</fullName>
    </submittedName>
</protein>
<sequence length="159" mass="18519">MPYLTNQEGLSHETNFNGLYTQEGVHPILNQSKIFTEQEVINFTSQRFSSPSIYFQKAQDQEKWPRNYEVKIQSPKPVNPVLHWPQLEATRFNQLQTRHWRPGDHFNQSGDILGVQEEFYQARDRNLSSTQEGPNEALLSIKTVQVQEESSFSLRAKIP</sequence>
<evidence type="ECO:0000313" key="1">
    <source>
        <dbReference type="EMBL" id="KAF2547580.1"/>
    </source>
</evidence>
<name>A0A8S9GRE2_BRACR</name>
<proteinExistence type="predicted"/>
<comment type="caution">
    <text evidence="1">The sequence shown here is derived from an EMBL/GenBank/DDBJ whole genome shotgun (WGS) entry which is preliminary data.</text>
</comment>
<gene>
    <name evidence="1" type="ORF">F2Q70_00022913</name>
</gene>
<dbReference type="EMBL" id="QGKY02001925">
    <property type="protein sequence ID" value="KAF2547580.1"/>
    <property type="molecule type" value="Genomic_DNA"/>
</dbReference>
<accession>A0A8S9GRE2</accession>
<organism evidence="1">
    <name type="scientific">Brassica cretica</name>
    <name type="common">Mustard</name>
    <dbReference type="NCBI Taxonomy" id="69181"/>
    <lineage>
        <taxon>Eukaryota</taxon>
        <taxon>Viridiplantae</taxon>
        <taxon>Streptophyta</taxon>
        <taxon>Embryophyta</taxon>
        <taxon>Tracheophyta</taxon>
        <taxon>Spermatophyta</taxon>
        <taxon>Magnoliopsida</taxon>
        <taxon>eudicotyledons</taxon>
        <taxon>Gunneridae</taxon>
        <taxon>Pentapetalae</taxon>
        <taxon>rosids</taxon>
        <taxon>malvids</taxon>
        <taxon>Brassicales</taxon>
        <taxon>Brassicaceae</taxon>
        <taxon>Brassiceae</taxon>
        <taxon>Brassica</taxon>
    </lineage>
</organism>